<dbReference type="NCBIfam" id="TIGR01981">
    <property type="entry name" value="sufD"/>
    <property type="match status" value="1"/>
</dbReference>
<comment type="similarity">
    <text evidence="1">Belongs to the iron-sulfur cluster assembly SufBD family.</text>
</comment>
<protein>
    <submittedName>
        <fullName evidence="4">Fe-S cluster assembly protein SufD</fullName>
    </submittedName>
</protein>
<dbReference type="EMBL" id="AP027272">
    <property type="protein sequence ID" value="BDX06880.1"/>
    <property type="molecule type" value="Genomic_DNA"/>
</dbReference>
<dbReference type="InterPro" id="IPR055346">
    <property type="entry name" value="Fe-S_cluster_assembly_SufBD"/>
</dbReference>
<dbReference type="InterPro" id="IPR000825">
    <property type="entry name" value="SUF_FeS_clus_asmbl_SufBD_core"/>
</dbReference>
<dbReference type="InterPro" id="IPR045595">
    <property type="entry name" value="SufBD_N"/>
</dbReference>
<feature type="domain" description="SUF system FeS cluster assembly SufBD N-terminal" evidence="3">
    <location>
        <begin position="16"/>
        <end position="154"/>
    </location>
</feature>
<evidence type="ECO:0000259" key="3">
    <source>
        <dbReference type="Pfam" id="PF19295"/>
    </source>
</evidence>
<evidence type="ECO:0000313" key="5">
    <source>
        <dbReference type="Proteomes" id="UP001333710"/>
    </source>
</evidence>
<dbReference type="SUPFAM" id="SSF101960">
    <property type="entry name" value="Stabilizer of iron transporter SufD"/>
    <property type="match status" value="1"/>
</dbReference>
<organism evidence="4 5">
    <name type="scientific">Planctobacterium marinum</name>
    <dbReference type="NCBI Taxonomy" id="1631968"/>
    <lineage>
        <taxon>Bacteria</taxon>
        <taxon>Pseudomonadati</taxon>
        <taxon>Pseudomonadota</taxon>
        <taxon>Gammaproteobacteria</taxon>
        <taxon>Alteromonadales</taxon>
        <taxon>Alteromonadaceae</taxon>
        <taxon>Planctobacterium</taxon>
    </lineage>
</organism>
<evidence type="ECO:0000259" key="2">
    <source>
        <dbReference type="Pfam" id="PF01458"/>
    </source>
</evidence>
<dbReference type="GO" id="GO:0016226">
    <property type="term" value="P:iron-sulfur cluster assembly"/>
    <property type="evidence" value="ECO:0007669"/>
    <property type="project" value="InterPro"/>
</dbReference>
<dbReference type="Pfam" id="PF19295">
    <property type="entry name" value="SufBD_N"/>
    <property type="match status" value="1"/>
</dbReference>
<dbReference type="PANTHER" id="PTHR43575">
    <property type="entry name" value="PROTEIN ABCI7, CHLOROPLASTIC"/>
    <property type="match status" value="1"/>
</dbReference>
<accession>A0AA48HYE1</accession>
<feature type="domain" description="SUF system FeS cluster assembly SufBD core" evidence="2">
    <location>
        <begin position="163"/>
        <end position="386"/>
    </location>
</feature>
<dbReference type="PANTHER" id="PTHR43575:SF1">
    <property type="entry name" value="PROTEIN ABCI7, CHLOROPLASTIC"/>
    <property type="match status" value="1"/>
</dbReference>
<dbReference type="Pfam" id="PF01458">
    <property type="entry name" value="SUFBD_core"/>
    <property type="match status" value="1"/>
</dbReference>
<dbReference type="KEGG" id="pmaw:MACH26_24010"/>
<dbReference type="Proteomes" id="UP001333710">
    <property type="component" value="Chromosome"/>
</dbReference>
<evidence type="ECO:0000256" key="1">
    <source>
        <dbReference type="ARBA" id="ARBA00043967"/>
    </source>
</evidence>
<proteinExistence type="inferred from homology"/>
<evidence type="ECO:0000313" key="4">
    <source>
        <dbReference type="EMBL" id="BDX06880.1"/>
    </source>
</evidence>
<sequence length="421" mass="46299">MSAWLANAIEKGQQVDDWLSGQRQASLALLKQQAWPSRKTEDWKYTSVRAMEKRSGEGASAAGVAELHAIENLDAIDLHFVDGHFQGISQSLPEGLSIVDLAQPDSQAQAWAVNAFTACKPQKHLFGLVNDALADNGLIVDIAANAEIKQPLRIVNTITQDIDVQHRIVVRLGQGAKATVIEHAEGTQASYFSGFAEYFVAENAYLEHYRFCLRTGQALSIGGSHFELKSEAEINSTLVGFGSELSRLDVDVMHRGERAHAKINAVYLLDAGEKFDLHSCIEHEIGHCTTDETVRGIVGDKATATFNGRIHIHRDAQKTLAELNNKNLLLTDNATINTKPELEIYADDVRCAHGATVAELDKSALYYLTSRGVSKAQALVMLNFGFINALVDEMPNEALAQWLRPQLQQRFANMNLDPIEA</sequence>
<dbReference type="InterPro" id="IPR011542">
    <property type="entry name" value="SUF_FeS_clus_asmbl_SufD"/>
</dbReference>
<name>A0AA48HYE1_9ALTE</name>
<gene>
    <name evidence="4" type="primary">sufD</name>
    <name evidence="4" type="ORF">MACH26_24010</name>
</gene>
<dbReference type="InterPro" id="IPR037284">
    <property type="entry name" value="SUF_FeS_clus_asmbl_SufBD_sf"/>
</dbReference>
<reference evidence="4" key="1">
    <citation type="submission" date="2023-01" db="EMBL/GenBank/DDBJ databases">
        <title>Complete genome sequence of Planctobacterium marinum strain Dej080120_11.</title>
        <authorList>
            <person name="Ueki S."/>
            <person name="Maruyama F."/>
        </authorList>
    </citation>
    <scope>NUCLEOTIDE SEQUENCE</scope>
    <source>
        <strain evidence="4">Dej080120_11</strain>
    </source>
</reference>
<dbReference type="RefSeq" id="WP_338292876.1">
    <property type="nucleotide sequence ID" value="NZ_AP027272.1"/>
</dbReference>
<keyword evidence="5" id="KW-1185">Reference proteome</keyword>
<dbReference type="AlphaFoldDB" id="A0AA48HYE1"/>